<proteinExistence type="inferred from homology"/>
<evidence type="ECO:0000313" key="7">
    <source>
        <dbReference type="EMBL" id="GFH49278.1"/>
    </source>
</evidence>
<evidence type="ECO:0000313" key="8">
    <source>
        <dbReference type="Proteomes" id="UP001054902"/>
    </source>
</evidence>
<feature type="transmembrane region" description="Helical" evidence="6">
    <location>
        <begin position="207"/>
        <end position="226"/>
    </location>
</feature>
<evidence type="ECO:0000256" key="5">
    <source>
        <dbReference type="ARBA" id="ARBA00023136"/>
    </source>
</evidence>
<dbReference type="InterPro" id="IPR007603">
    <property type="entry name" value="Choline_transptr-like"/>
</dbReference>
<feature type="transmembrane region" description="Helical" evidence="6">
    <location>
        <begin position="427"/>
        <end position="445"/>
    </location>
</feature>
<name>A0AAD3H425_9STRA</name>
<dbReference type="PANTHER" id="PTHR12385">
    <property type="entry name" value="CHOLINE TRANSPORTER-LIKE (SLC FAMILY 44)"/>
    <property type="match status" value="1"/>
</dbReference>
<feature type="transmembrane region" description="Helical" evidence="6">
    <location>
        <begin position="52"/>
        <end position="70"/>
    </location>
</feature>
<reference evidence="7 8" key="1">
    <citation type="journal article" date="2021" name="Sci. Rep.">
        <title>The genome of the diatom Chaetoceros tenuissimus carries an ancient integrated fragment of an extant virus.</title>
        <authorList>
            <person name="Hongo Y."/>
            <person name="Kimura K."/>
            <person name="Takaki Y."/>
            <person name="Yoshida Y."/>
            <person name="Baba S."/>
            <person name="Kobayashi G."/>
            <person name="Nagasaki K."/>
            <person name="Hano T."/>
            <person name="Tomaru Y."/>
        </authorList>
    </citation>
    <scope>NUCLEOTIDE SEQUENCE [LARGE SCALE GENOMIC DNA]</scope>
    <source>
        <strain evidence="7 8">NIES-3715</strain>
    </source>
</reference>
<accession>A0AAD3H425</accession>
<evidence type="ECO:0000256" key="1">
    <source>
        <dbReference type="ARBA" id="ARBA00004141"/>
    </source>
</evidence>
<comment type="caution">
    <text evidence="7">The sequence shown here is derived from an EMBL/GenBank/DDBJ whole genome shotgun (WGS) entry which is preliminary data.</text>
</comment>
<dbReference type="Proteomes" id="UP001054902">
    <property type="component" value="Unassembled WGS sequence"/>
</dbReference>
<keyword evidence="5 6" id="KW-0472">Membrane</keyword>
<evidence type="ECO:0000256" key="4">
    <source>
        <dbReference type="ARBA" id="ARBA00022989"/>
    </source>
</evidence>
<dbReference type="PANTHER" id="PTHR12385:SF4">
    <property type="entry name" value="PROTEIN PNS1"/>
    <property type="match status" value="1"/>
</dbReference>
<keyword evidence="8" id="KW-1185">Reference proteome</keyword>
<comment type="function">
    <text evidence="6">Choline transporter.</text>
</comment>
<evidence type="ECO:0000256" key="6">
    <source>
        <dbReference type="RuleBase" id="RU368066"/>
    </source>
</evidence>
<comment type="subcellular location">
    <subcellularLocation>
        <location evidence="6">Cell membrane</location>
        <topology evidence="6">Multi-pass membrane protein</topology>
    </subcellularLocation>
    <subcellularLocation>
        <location evidence="1">Membrane</location>
        <topology evidence="1">Multi-pass membrane protein</topology>
    </subcellularLocation>
</comment>
<gene>
    <name evidence="7" type="ORF">CTEN210_05754</name>
</gene>
<feature type="transmembrane region" description="Helical" evidence="6">
    <location>
        <begin position="154"/>
        <end position="171"/>
    </location>
</feature>
<feature type="transmembrane region" description="Helical" evidence="6">
    <location>
        <begin position="399"/>
        <end position="421"/>
    </location>
</feature>
<feature type="transmembrane region" description="Helical" evidence="6">
    <location>
        <begin position="291"/>
        <end position="313"/>
    </location>
</feature>
<dbReference type="GO" id="GO:0005886">
    <property type="term" value="C:plasma membrane"/>
    <property type="evidence" value="ECO:0007669"/>
    <property type="project" value="UniProtKB-SubCell"/>
</dbReference>
<keyword evidence="4 6" id="KW-1133">Transmembrane helix</keyword>
<dbReference type="EMBL" id="BLLK01000038">
    <property type="protein sequence ID" value="GFH49278.1"/>
    <property type="molecule type" value="Genomic_DNA"/>
</dbReference>
<evidence type="ECO:0000256" key="3">
    <source>
        <dbReference type="ARBA" id="ARBA00022692"/>
    </source>
</evidence>
<keyword evidence="3 6" id="KW-0812">Transmembrane</keyword>
<feature type="transmembrane region" description="Helical" evidence="6">
    <location>
        <begin position="246"/>
        <end position="271"/>
    </location>
</feature>
<comment type="similarity">
    <text evidence="2 6">Belongs to the CTL (choline transporter-like) family.</text>
</comment>
<organism evidence="7 8">
    <name type="scientific">Chaetoceros tenuissimus</name>
    <dbReference type="NCBI Taxonomy" id="426638"/>
    <lineage>
        <taxon>Eukaryota</taxon>
        <taxon>Sar</taxon>
        <taxon>Stramenopiles</taxon>
        <taxon>Ochrophyta</taxon>
        <taxon>Bacillariophyta</taxon>
        <taxon>Coscinodiscophyceae</taxon>
        <taxon>Chaetocerotophycidae</taxon>
        <taxon>Chaetocerotales</taxon>
        <taxon>Chaetocerotaceae</taxon>
        <taxon>Chaetoceros</taxon>
    </lineage>
</organism>
<evidence type="ECO:0000256" key="2">
    <source>
        <dbReference type="ARBA" id="ARBA00007168"/>
    </source>
</evidence>
<feature type="transmembrane region" description="Helical" evidence="6">
    <location>
        <begin position="183"/>
        <end position="201"/>
    </location>
</feature>
<dbReference type="AlphaFoldDB" id="A0AAD3H425"/>
<protein>
    <recommendedName>
        <fullName evidence="6">Choline transporter-like protein</fullName>
    </recommendedName>
</protein>
<feature type="transmembrane region" description="Helical" evidence="6">
    <location>
        <begin position="98"/>
        <end position="121"/>
    </location>
</feature>
<feature type="transmembrane region" description="Helical" evidence="6">
    <location>
        <begin position="334"/>
        <end position="353"/>
    </location>
</feature>
<sequence>MTRESSNKLKDYESIPVVEATTEIDPNASWTEAKLVTNEATSQSGKYQDVPFAILFLAHLLFMGYLSIFYGSSNFQTGDSTPNQALDTDISFSPPSGIPALLLFSIISAIAIPWAFTSLLIPKFPTATVSSSLLFNTVFNVSIAVILITFSPSIYTLFFGVAWIFVSVWYYKRVQLFIPYASAVLKLAASAVSSHWGIYIVSIISSVISFFSVTMWIYVANGIGMFDTQSTQSYYDYEGGANALKFFLMLVSLYWTVTVLMNISQTTIAGVTATFCLQSNTTSSHVTVVQALIRSLTTSFGSICFGSLLNAIITALRAMANRARNQAHNRDRGGAELLFCIISCILALLEDIIEYFNQWNYTFIGIYGTSYLESGRFVLEMFRERGCSSIITDGLNVYVVNTMILMSGLACACIAAVSCAFSSNIPVAVGVGFGFVIGIIFSAIITSTLQGAVKAVLVCYVDHPAKMQEVHPEDTTALKNSILRVFPDVREFTYVGANGIV</sequence>
<dbReference type="Pfam" id="PF04515">
    <property type="entry name" value="Choline_transpo"/>
    <property type="match status" value="1"/>
</dbReference>
<feature type="transmembrane region" description="Helical" evidence="6">
    <location>
        <begin position="128"/>
        <end position="148"/>
    </location>
</feature>
<dbReference type="GO" id="GO:0022857">
    <property type="term" value="F:transmembrane transporter activity"/>
    <property type="evidence" value="ECO:0007669"/>
    <property type="project" value="UniProtKB-UniRule"/>
</dbReference>